<accession>A0A5B9ME76</accession>
<protein>
    <submittedName>
        <fullName evidence="2">Uncharacterized protein</fullName>
    </submittedName>
</protein>
<organism evidence="2 3">
    <name type="scientific">Stieleria maiorica</name>
    <dbReference type="NCBI Taxonomy" id="2795974"/>
    <lineage>
        <taxon>Bacteria</taxon>
        <taxon>Pseudomonadati</taxon>
        <taxon>Planctomycetota</taxon>
        <taxon>Planctomycetia</taxon>
        <taxon>Pirellulales</taxon>
        <taxon>Pirellulaceae</taxon>
        <taxon>Stieleria</taxon>
    </lineage>
</organism>
<feature type="region of interest" description="Disordered" evidence="1">
    <location>
        <begin position="49"/>
        <end position="77"/>
    </location>
</feature>
<proteinExistence type="predicted"/>
<feature type="compositionally biased region" description="Acidic residues" evidence="1">
    <location>
        <begin position="54"/>
        <end position="68"/>
    </location>
</feature>
<keyword evidence="3" id="KW-1185">Reference proteome</keyword>
<evidence type="ECO:0000313" key="2">
    <source>
        <dbReference type="EMBL" id="QEF97497.1"/>
    </source>
</evidence>
<evidence type="ECO:0000256" key="1">
    <source>
        <dbReference type="SAM" id="MobiDB-lite"/>
    </source>
</evidence>
<dbReference type="Proteomes" id="UP000321353">
    <property type="component" value="Chromosome"/>
</dbReference>
<name>A0A5B9ME76_9BACT</name>
<dbReference type="EMBL" id="CP036264">
    <property type="protein sequence ID" value="QEF97497.1"/>
    <property type="molecule type" value="Genomic_DNA"/>
</dbReference>
<dbReference type="KEGG" id="smam:Mal15_15370"/>
<gene>
    <name evidence="2" type="ORF">Mal15_15370</name>
</gene>
<evidence type="ECO:0000313" key="3">
    <source>
        <dbReference type="Proteomes" id="UP000321353"/>
    </source>
</evidence>
<reference evidence="2 3" key="1">
    <citation type="submission" date="2019-02" db="EMBL/GenBank/DDBJ databases">
        <title>Planctomycetal bacteria perform biofilm scaping via a novel small molecule.</title>
        <authorList>
            <person name="Jeske O."/>
            <person name="Boedeker C."/>
            <person name="Wiegand S."/>
            <person name="Breitling P."/>
            <person name="Kallscheuer N."/>
            <person name="Jogler M."/>
            <person name="Rohde M."/>
            <person name="Petersen J."/>
            <person name="Medema M.H."/>
            <person name="Surup F."/>
            <person name="Jogler C."/>
        </authorList>
    </citation>
    <scope>NUCLEOTIDE SEQUENCE [LARGE SCALE GENOMIC DNA]</scope>
    <source>
        <strain evidence="2 3">Mal15</strain>
    </source>
</reference>
<dbReference type="AlphaFoldDB" id="A0A5B9ME76"/>
<sequence>MQCSACPRLASFLKVLQMKKFAWLFVVALCVSPLSLTGCSGSGETQVIEAPAVEQEDDASAGMTDEEYDKAMEESMQ</sequence>